<protein>
    <submittedName>
        <fullName evidence="3">Conjugal transfer protein TraM</fullName>
    </submittedName>
</protein>
<dbReference type="InterPro" id="IPR042073">
    <property type="entry name" value="TraM_DNA-bd"/>
</dbReference>
<dbReference type="GO" id="GO:0003677">
    <property type="term" value="F:DNA binding"/>
    <property type="evidence" value="ECO:0007669"/>
    <property type="project" value="InterPro"/>
</dbReference>
<dbReference type="RefSeq" id="WP_008916986.1">
    <property type="nucleotide sequence ID" value="NZ_CM001853.1"/>
</dbReference>
<sequence>MPKQHIYLPQKTLDKIKSMVDERLNHGATHADANISKLCVEMINIGIRAFEYHQNKNKQPEPEIDKMKVMMESLLKTQLCVQNILEMQFSLQEIKEDSRYNFTEKKAEIIQATQSGLEPFYPSKK</sequence>
<accession>K8W687</accession>
<gene>
    <name evidence="3" type="ORF">OO7_16300</name>
</gene>
<dbReference type="Gene3D" id="1.10.10.450">
    <property type="entry name" value="TraM protein, DNA-binding"/>
    <property type="match status" value="1"/>
</dbReference>
<keyword evidence="2" id="KW-0804">Transcription</keyword>
<dbReference type="OrthoDB" id="6608258at2"/>
<evidence type="ECO:0000256" key="1">
    <source>
        <dbReference type="ARBA" id="ARBA00023015"/>
    </source>
</evidence>
<evidence type="ECO:0000313" key="4">
    <source>
        <dbReference type="Proteomes" id="UP000010290"/>
    </source>
</evidence>
<dbReference type="CDD" id="cd14804">
    <property type="entry name" value="Tra_M"/>
    <property type="match status" value="1"/>
</dbReference>
<evidence type="ECO:0000313" key="3">
    <source>
        <dbReference type="EMBL" id="EKT52967.1"/>
    </source>
</evidence>
<proteinExistence type="predicted"/>
<dbReference type="HOGENOM" id="CLU_139069_1_0_6"/>
<reference evidence="3 4" key="1">
    <citation type="journal article" date="2012" name="BMC Genomics">
        <title>Comparative genomics of bacteria in the genus Providencia isolated from wild Drosophila melanogaster.</title>
        <authorList>
            <person name="Galac M.R."/>
            <person name="Lazzaro B.P."/>
        </authorList>
    </citation>
    <scope>NUCLEOTIDE SEQUENCE [LARGE SCALE GENOMIC DNA]</scope>
    <source>
        <strain evidence="3 4">DSM 19967</strain>
        <plasmid evidence="3">pPSN1</plasmid>
    </source>
</reference>
<organism evidence="3 4">
    <name type="scientific">Providencia sneebia DSM 19967</name>
    <dbReference type="NCBI Taxonomy" id="1141660"/>
    <lineage>
        <taxon>Bacteria</taxon>
        <taxon>Pseudomonadati</taxon>
        <taxon>Pseudomonadota</taxon>
        <taxon>Gammaproteobacteria</taxon>
        <taxon>Enterobacterales</taxon>
        <taxon>Morganellaceae</taxon>
        <taxon>Providencia</taxon>
    </lineage>
</organism>
<dbReference type="Gene3D" id="1.10.287.2320">
    <property type="match status" value="1"/>
</dbReference>
<dbReference type="PATRIC" id="fig|1141660.3.peg.3260"/>
<name>K8W687_9GAMM</name>
<dbReference type="InterPro" id="IPR007925">
    <property type="entry name" value="TRelaxosome_TraM"/>
</dbReference>
<dbReference type="AlphaFoldDB" id="K8W687"/>
<dbReference type="Pfam" id="PF05261">
    <property type="entry name" value="Tra_M"/>
    <property type="match status" value="1"/>
</dbReference>
<dbReference type="Proteomes" id="UP000010290">
    <property type="component" value="Plasmid pPSN1"/>
</dbReference>
<evidence type="ECO:0000256" key="2">
    <source>
        <dbReference type="ARBA" id="ARBA00023163"/>
    </source>
</evidence>
<dbReference type="SUPFAM" id="SSF140581">
    <property type="entry name" value="TraM-like"/>
    <property type="match status" value="1"/>
</dbReference>
<geneLocation type="plasmid" evidence="3 4">
    <name>pPSN1</name>
</geneLocation>
<dbReference type="EMBL" id="AKKN01000015">
    <property type="protein sequence ID" value="EKT52967.1"/>
    <property type="molecule type" value="Genomic_DNA"/>
</dbReference>
<comment type="caution">
    <text evidence="3">The sequence shown here is derived from an EMBL/GenBank/DDBJ whole genome shotgun (WGS) entry which is preliminary data.</text>
</comment>
<keyword evidence="1" id="KW-0805">Transcription regulation</keyword>
<keyword evidence="3" id="KW-0614">Plasmid</keyword>
<keyword evidence="4" id="KW-1185">Reference proteome</keyword>